<comment type="function">
    <text evidence="1">Mitochondrial DNA endonuclease involved in intron homing.</text>
</comment>
<evidence type="ECO:0000313" key="3">
    <source>
        <dbReference type="EMBL" id="QEG57081.1"/>
    </source>
</evidence>
<evidence type="ECO:0000259" key="2">
    <source>
        <dbReference type="Pfam" id="PF00961"/>
    </source>
</evidence>
<keyword evidence="3" id="KW-0496">Mitochondrion</keyword>
<dbReference type="InterPro" id="IPR051289">
    <property type="entry name" value="LAGLIDADG_Endonuclease"/>
</dbReference>
<sequence length="298" mass="34594">MENLPLFGNEVFKNTFPTLLPTVGTVSTHALKKGRQLRLNKNEYLSIPYQFISYLAGLIDGVGYIQITKTTKGYIAIKLVIGLSLDDLSTLEYIHSVLKLGIITKHRDHKNPNCKLIINKTELQEVVFPLLIHHKIFFLTKTRRKQFDLAIHIFENNLKSFSNIPNVNERSSFCKLPDTALDYLNLHFFKNWLVGFTSAEGSFFIKTNNDGYFQLKQRIHVQLFEAFKLLFDTKRQISIEKDSFAQFTVSSKKDIQKVIDFFSFSGLHPLIGLKSIQYFKWLTELQNSSRYRNLNFPK</sequence>
<dbReference type="InterPro" id="IPR004860">
    <property type="entry name" value="LAGLIDADG_dom"/>
</dbReference>
<dbReference type="InterPro" id="IPR027434">
    <property type="entry name" value="Homing_endonucl"/>
</dbReference>
<dbReference type="EMBL" id="MK623258">
    <property type="protein sequence ID" value="QEG57081.1"/>
    <property type="molecule type" value="Genomic_DNA"/>
</dbReference>
<feature type="domain" description="Homing endonuclease LAGLIDADG" evidence="2">
    <location>
        <begin position="55"/>
        <end position="134"/>
    </location>
</feature>
<keyword evidence="3" id="KW-0378">Hydrolase</keyword>
<geneLocation type="mitochondrion" evidence="3"/>
<protein>
    <submittedName>
        <fullName evidence="3">LAGLIDADG homing endonuclease</fullName>
    </submittedName>
</protein>
<reference evidence="3" key="1">
    <citation type="submission" date="2019-03" db="EMBL/GenBank/DDBJ databases">
        <title>Evidence of extensive intraspecific noncoding reshuffling in a 169kb mitochondrial genome of basidiomycete fungus.</title>
        <authorList>
            <person name="Lee H.-H."/>
            <person name="Ke H.-M."/>
            <person name="Lin C.-Y.I."/>
            <person name="Lee T.J."/>
            <person name="Chung C.-L."/>
            <person name="Tsai I.J."/>
        </authorList>
    </citation>
    <scope>NUCLEOTIDE SEQUENCE</scope>
    <source>
        <strain evidence="3">MF3/22</strain>
    </source>
</reference>
<dbReference type="Pfam" id="PF00961">
    <property type="entry name" value="LAGLIDADG_1"/>
    <property type="match status" value="2"/>
</dbReference>
<gene>
    <name evidence="3" type="ORF">Fomme_000078</name>
</gene>
<organism evidence="3">
    <name type="scientific">Fomitiporia mediterranea</name>
    <dbReference type="NCBI Taxonomy" id="208960"/>
    <lineage>
        <taxon>Eukaryota</taxon>
        <taxon>Fungi</taxon>
        <taxon>Dikarya</taxon>
        <taxon>Basidiomycota</taxon>
        <taxon>Agaricomycotina</taxon>
        <taxon>Agaricomycetes</taxon>
        <taxon>Hymenochaetales</taxon>
        <taxon>Hymenochaetaceae</taxon>
        <taxon>Fomitiporia</taxon>
    </lineage>
</organism>
<name>A0A5B9R9C8_9AGAM</name>
<keyword evidence="3" id="KW-0255">Endonuclease</keyword>
<accession>A0A5B9R9C8</accession>
<keyword evidence="3" id="KW-0540">Nuclease</keyword>
<dbReference type="AlphaFoldDB" id="A0A5B9R9C8"/>
<dbReference type="SUPFAM" id="SSF55608">
    <property type="entry name" value="Homing endonucleases"/>
    <property type="match status" value="2"/>
</dbReference>
<dbReference type="PANTHER" id="PTHR36181:SF3">
    <property type="entry name" value="INTRON-ENCODED DNA ENDONUCLEASE AI5 BETA"/>
    <property type="match status" value="1"/>
</dbReference>
<dbReference type="PANTHER" id="PTHR36181">
    <property type="entry name" value="INTRON-ENCODED ENDONUCLEASE AI3-RELATED"/>
    <property type="match status" value="1"/>
</dbReference>
<proteinExistence type="predicted"/>
<evidence type="ECO:0000256" key="1">
    <source>
        <dbReference type="ARBA" id="ARBA00002670"/>
    </source>
</evidence>
<feature type="domain" description="Homing endonuclease LAGLIDADG" evidence="2">
    <location>
        <begin position="193"/>
        <end position="282"/>
    </location>
</feature>
<dbReference type="GO" id="GO:0004519">
    <property type="term" value="F:endonuclease activity"/>
    <property type="evidence" value="ECO:0007669"/>
    <property type="project" value="UniProtKB-KW"/>
</dbReference>
<dbReference type="Gene3D" id="3.10.28.10">
    <property type="entry name" value="Homing endonucleases"/>
    <property type="match status" value="2"/>
</dbReference>
<dbReference type="GO" id="GO:0005739">
    <property type="term" value="C:mitochondrion"/>
    <property type="evidence" value="ECO:0007669"/>
    <property type="project" value="UniProtKB-ARBA"/>
</dbReference>